<evidence type="ECO:0000313" key="6">
    <source>
        <dbReference type="Proteomes" id="UP000664163"/>
    </source>
</evidence>
<feature type="domain" description="Schlafen group 3-like DNA/RNA helicase" evidence="3">
    <location>
        <begin position="243"/>
        <end position="359"/>
    </location>
</feature>
<dbReference type="InterPro" id="IPR011528">
    <property type="entry name" value="NERD"/>
</dbReference>
<dbReference type="Pfam" id="PF08378">
    <property type="entry name" value="NERD"/>
    <property type="match status" value="1"/>
</dbReference>
<name>A0ABS3EU18_9FLAO</name>
<evidence type="ECO:0000259" key="4">
    <source>
        <dbReference type="Pfam" id="PF13538"/>
    </source>
</evidence>
<dbReference type="InterPro" id="IPR000212">
    <property type="entry name" value="DNA_helicase_UvrD/REP"/>
</dbReference>
<evidence type="ECO:0000259" key="2">
    <source>
        <dbReference type="Pfam" id="PF08378"/>
    </source>
</evidence>
<proteinExistence type="predicted"/>
<evidence type="ECO:0000259" key="3">
    <source>
        <dbReference type="Pfam" id="PF09848"/>
    </source>
</evidence>
<accession>A0ABS3EU18</accession>
<evidence type="ECO:0000256" key="1">
    <source>
        <dbReference type="ARBA" id="ARBA00034923"/>
    </source>
</evidence>
<comment type="caution">
    <text evidence="5">The sequence shown here is derived from an EMBL/GenBank/DDBJ whole genome shotgun (WGS) entry which is preliminary data.</text>
</comment>
<dbReference type="SUPFAM" id="SSF52540">
    <property type="entry name" value="P-loop containing nucleoside triphosphate hydrolases"/>
    <property type="match status" value="1"/>
</dbReference>
<dbReference type="EMBL" id="JAFLND010000001">
    <property type="protein sequence ID" value="MBO0329746.1"/>
    <property type="molecule type" value="Genomic_DNA"/>
</dbReference>
<dbReference type="PANTHER" id="PTHR11070">
    <property type="entry name" value="UVRD / RECB / PCRA DNA HELICASE FAMILY MEMBER"/>
    <property type="match status" value="1"/>
</dbReference>
<feature type="domain" description="UvrD-like helicase C-terminal" evidence="4">
    <location>
        <begin position="510"/>
        <end position="554"/>
    </location>
</feature>
<dbReference type="Proteomes" id="UP000664163">
    <property type="component" value="Unassembled WGS sequence"/>
</dbReference>
<dbReference type="PANTHER" id="PTHR11070:SF2">
    <property type="entry name" value="ATP-DEPENDENT DNA HELICASE SRS2"/>
    <property type="match status" value="1"/>
</dbReference>
<dbReference type="InterPro" id="IPR018647">
    <property type="entry name" value="SLFN_3-like_DNA/RNA_helicase"/>
</dbReference>
<gene>
    <name evidence="5" type="ORF">J0X13_04255</name>
</gene>
<feature type="domain" description="NERD" evidence="2">
    <location>
        <begin position="12"/>
        <end position="115"/>
    </location>
</feature>
<sequence length="576" mass="66051">MLVPNKITNDNSRGEKLVFNHFKNDINAKDFIILHSLFVSKHLTRISGELDFLVLAPGLGIFALEVKHGKVSRNAGTWKFENRHGKITTSTIGPFRQVNDTMHSLRNYLKELAKDVPRLKERIGDFLFGCGVMFTSLNEFNDYGPEAETWQIFTRTGFRAPSSHFIHALSKGFHKKVERKSWYDPTMSRPSKKDCELIYKLLRGDFSYDYSNINSILDEEKVINHFTEEQFSILSILEFNNRCLIQGGAGTGKTLMATEIFMRNHKDGKKVGFFCYNKNLGNKLYKDITSTLDITQSKSEIGSFHGYMMSICKMTPPSIDVSQFFEVDLPFQCLIELEEVDENDKFDLIIIDESQDLMSELYVEVFDAMIKGGISNGNWVMFGDFCNQLIYRSNPAEIIDQVASKSAFTKIPPLKVNCRNTKNIVLFNHNSTGCELQISPEGMMTGERVEHFFPRKNKVEEKVDEIISSLISKGIPLYKITVLSKKRIDNSQVLVSDKALKWKEQGLLHTTVHSYKGLENSFIVLAEFDELDTDYSTSLLYIGISRARLKLYVVFDKDVEESYNKLLDKRFKEMMS</sequence>
<dbReference type="RefSeq" id="WP_207070204.1">
    <property type="nucleotide sequence ID" value="NZ_JAFLND010000001.1"/>
</dbReference>
<dbReference type="InterPro" id="IPR027417">
    <property type="entry name" value="P-loop_NTPase"/>
</dbReference>
<dbReference type="InterPro" id="IPR027785">
    <property type="entry name" value="UvrD-like_helicase_C"/>
</dbReference>
<organism evidence="5 6">
    <name type="scientific">[Muricauda] lutisoli</name>
    <dbReference type="NCBI Taxonomy" id="2816035"/>
    <lineage>
        <taxon>Bacteria</taxon>
        <taxon>Pseudomonadati</taxon>
        <taxon>Bacteroidota</taxon>
        <taxon>Flavobacteriia</taxon>
        <taxon>Flavobacteriales</taxon>
        <taxon>Flavobacteriaceae</taxon>
        <taxon>Allomuricauda</taxon>
    </lineage>
</organism>
<reference evidence="5 6" key="1">
    <citation type="submission" date="2021-03" db="EMBL/GenBank/DDBJ databases">
        <title>Muricauda sp. CAU 1631 isolated from Incheon.</title>
        <authorList>
            <person name="Kim W."/>
        </authorList>
    </citation>
    <scope>NUCLEOTIDE SEQUENCE [LARGE SCALE GENOMIC DNA]</scope>
    <source>
        <strain evidence="5 6">CAU 1631</strain>
    </source>
</reference>
<dbReference type="Pfam" id="PF09848">
    <property type="entry name" value="SLFN-g3_helicase"/>
    <property type="match status" value="1"/>
</dbReference>
<dbReference type="Gene3D" id="3.40.50.300">
    <property type="entry name" value="P-loop containing nucleotide triphosphate hydrolases"/>
    <property type="match status" value="2"/>
</dbReference>
<protein>
    <recommendedName>
        <fullName evidence="1">DNA 3'-5' helicase II</fullName>
    </recommendedName>
</protein>
<dbReference type="Pfam" id="PF13538">
    <property type="entry name" value="UvrD_C_2"/>
    <property type="match status" value="1"/>
</dbReference>
<evidence type="ECO:0000313" key="5">
    <source>
        <dbReference type="EMBL" id="MBO0329746.1"/>
    </source>
</evidence>
<keyword evidence="6" id="KW-1185">Reference proteome</keyword>